<comment type="caution">
    <text evidence="3">The sequence shown here is derived from an EMBL/GenBank/DDBJ whole genome shotgun (WGS) entry which is preliminary data.</text>
</comment>
<feature type="region of interest" description="Disordered" evidence="1">
    <location>
        <begin position="108"/>
        <end position="143"/>
    </location>
</feature>
<dbReference type="InterPro" id="IPR056924">
    <property type="entry name" value="SH3_Tf2-1"/>
</dbReference>
<protein>
    <recommendedName>
        <fullName evidence="2">Tf2-1-like SH3-like domain-containing protein</fullName>
    </recommendedName>
</protein>
<accession>A0ABQ5BF16</accession>
<reference evidence="3" key="1">
    <citation type="journal article" date="2022" name="Int. J. Mol. Sci.">
        <title>Draft Genome of Tanacetum Coccineum: Genomic Comparison of Closely Related Tanacetum-Family Plants.</title>
        <authorList>
            <person name="Yamashiro T."/>
            <person name="Shiraishi A."/>
            <person name="Nakayama K."/>
            <person name="Satake H."/>
        </authorList>
    </citation>
    <scope>NUCLEOTIDE SEQUENCE</scope>
</reference>
<feature type="compositionally biased region" description="Acidic residues" evidence="1">
    <location>
        <begin position="111"/>
        <end position="122"/>
    </location>
</feature>
<dbReference type="PANTHER" id="PTHR35046:SF26">
    <property type="entry name" value="RNA-DIRECTED DNA POLYMERASE"/>
    <property type="match status" value="1"/>
</dbReference>
<keyword evidence="4" id="KW-1185">Reference proteome</keyword>
<evidence type="ECO:0000259" key="2">
    <source>
        <dbReference type="Pfam" id="PF24626"/>
    </source>
</evidence>
<evidence type="ECO:0000313" key="4">
    <source>
        <dbReference type="Proteomes" id="UP001151760"/>
    </source>
</evidence>
<dbReference type="Pfam" id="PF24626">
    <property type="entry name" value="SH3_Tf2-1"/>
    <property type="match status" value="1"/>
</dbReference>
<evidence type="ECO:0000313" key="3">
    <source>
        <dbReference type="EMBL" id="GJT13148.1"/>
    </source>
</evidence>
<proteinExistence type="predicted"/>
<dbReference type="EMBL" id="BQNB010013205">
    <property type="protein sequence ID" value="GJT13148.1"/>
    <property type="molecule type" value="Genomic_DNA"/>
</dbReference>
<reference evidence="3" key="2">
    <citation type="submission" date="2022-01" db="EMBL/GenBank/DDBJ databases">
        <authorList>
            <person name="Yamashiro T."/>
            <person name="Shiraishi A."/>
            <person name="Satake H."/>
            <person name="Nakayama K."/>
        </authorList>
    </citation>
    <scope>NUCLEOTIDE SEQUENCE</scope>
</reference>
<feature type="non-terminal residue" evidence="3">
    <location>
        <position position="1"/>
    </location>
</feature>
<gene>
    <name evidence="3" type="ORF">Tco_0860190</name>
</gene>
<dbReference type="Proteomes" id="UP001151760">
    <property type="component" value="Unassembled WGS sequence"/>
</dbReference>
<name>A0ABQ5BF16_9ASTR</name>
<dbReference type="PANTHER" id="PTHR35046">
    <property type="entry name" value="ZINC KNUCKLE (CCHC-TYPE) FAMILY PROTEIN"/>
    <property type="match status" value="1"/>
</dbReference>
<sequence>SQSCTTRKTPFKVVNGVNPITPLDLTPLPTPTQFSSSGEEQAQHGDLVWIRLGKERFPAGRFGKLQPRADGPFWVLKKINDNAYKIDLPGTYNVSATFNVVDLSPYVTDTDNSEEEKSEDVEQDSRANLFLAGENGARDYSNP</sequence>
<evidence type="ECO:0000256" key="1">
    <source>
        <dbReference type="SAM" id="MobiDB-lite"/>
    </source>
</evidence>
<organism evidence="3 4">
    <name type="scientific">Tanacetum coccineum</name>
    <dbReference type="NCBI Taxonomy" id="301880"/>
    <lineage>
        <taxon>Eukaryota</taxon>
        <taxon>Viridiplantae</taxon>
        <taxon>Streptophyta</taxon>
        <taxon>Embryophyta</taxon>
        <taxon>Tracheophyta</taxon>
        <taxon>Spermatophyta</taxon>
        <taxon>Magnoliopsida</taxon>
        <taxon>eudicotyledons</taxon>
        <taxon>Gunneridae</taxon>
        <taxon>Pentapetalae</taxon>
        <taxon>asterids</taxon>
        <taxon>campanulids</taxon>
        <taxon>Asterales</taxon>
        <taxon>Asteraceae</taxon>
        <taxon>Asteroideae</taxon>
        <taxon>Anthemideae</taxon>
        <taxon>Anthemidinae</taxon>
        <taxon>Tanacetum</taxon>
    </lineage>
</organism>
<feature type="domain" description="Tf2-1-like SH3-like" evidence="2">
    <location>
        <begin position="45"/>
        <end position="107"/>
    </location>
</feature>